<dbReference type="GO" id="GO:0008233">
    <property type="term" value="F:peptidase activity"/>
    <property type="evidence" value="ECO:0007669"/>
    <property type="project" value="UniProtKB-KW"/>
</dbReference>
<dbReference type="OrthoDB" id="1957134at2"/>
<dbReference type="AlphaFoldDB" id="A0A833HRK2"/>
<evidence type="ECO:0000259" key="1">
    <source>
        <dbReference type="Pfam" id="PF14343"/>
    </source>
</evidence>
<keyword evidence="2" id="KW-0378">Hydrolase</keyword>
<evidence type="ECO:0000313" key="3">
    <source>
        <dbReference type="Proteomes" id="UP000465601"/>
    </source>
</evidence>
<protein>
    <submittedName>
        <fullName evidence="2">Protease complex subunit PrcB family protein</fullName>
    </submittedName>
</protein>
<dbReference type="EMBL" id="WBZB01000002">
    <property type="protein sequence ID" value="KAB3533507.1"/>
    <property type="molecule type" value="Genomic_DNA"/>
</dbReference>
<sequence length="99" mass="11505">MRRVSIDFKKRQDDVTYEVITTEGNKVKLVLHWGEKPTSGYKIKIKKVEVKGDEISIIYSKIYPAADAICRQVITYPKDSWEGTLTEAPTRYRIILKNE</sequence>
<dbReference type="RefSeq" id="WP_151864324.1">
    <property type="nucleotide sequence ID" value="NZ_WBZB01000002.1"/>
</dbReference>
<reference evidence="2 3" key="1">
    <citation type="submission" date="2019-10" db="EMBL/GenBank/DDBJ databases">
        <title>Alkaliphilus serpentinus sp. nov. and Alkaliphilus pronyensis sp. nov., two novel anaerobic alkaliphilic species isolated from the serpentinized-hosted hydrothermal field of the Prony Bay (New Caledonia).</title>
        <authorList>
            <person name="Postec A."/>
        </authorList>
    </citation>
    <scope>NUCLEOTIDE SEQUENCE [LARGE SCALE GENOMIC DNA]</scope>
    <source>
        <strain evidence="2 3">LacT</strain>
    </source>
</reference>
<dbReference type="GO" id="GO:0006508">
    <property type="term" value="P:proteolysis"/>
    <property type="evidence" value="ECO:0007669"/>
    <property type="project" value="UniProtKB-KW"/>
</dbReference>
<dbReference type="Proteomes" id="UP000465601">
    <property type="component" value="Unassembled WGS sequence"/>
</dbReference>
<comment type="caution">
    <text evidence="2">The sequence shown here is derived from an EMBL/GenBank/DDBJ whole genome shotgun (WGS) entry which is preliminary data.</text>
</comment>
<keyword evidence="2" id="KW-0645">Protease</keyword>
<name>A0A833HRK2_9FIRM</name>
<dbReference type="Pfam" id="PF14343">
    <property type="entry name" value="PrcB_C"/>
    <property type="match status" value="1"/>
</dbReference>
<feature type="domain" description="PrcB C-terminal" evidence="1">
    <location>
        <begin position="30"/>
        <end position="77"/>
    </location>
</feature>
<organism evidence="2 3">
    <name type="scientific">Alkaliphilus serpentinus</name>
    <dbReference type="NCBI Taxonomy" id="1482731"/>
    <lineage>
        <taxon>Bacteria</taxon>
        <taxon>Bacillati</taxon>
        <taxon>Bacillota</taxon>
        <taxon>Clostridia</taxon>
        <taxon>Peptostreptococcales</taxon>
        <taxon>Natronincolaceae</taxon>
        <taxon>Alkaliphilus</taxon>
    </lineage>
</organism>
<proteinExistence type="predicted"/>
<gene>
    <name evidence="2" type="ORF">F8153_00180</name>
</gene>
<keyword evidence="3" id="KW-1185">Reference proteome</keyword>
<evidence type="ECO:0000313" key="2">
    <source>
        <dbReference type="EMBL" id="KAB3533507.1"/>
    </source>
</evidence>
<dbReference type="InterPro" id="IPR025748">
    <property type="entry name" value="PrcB_C_dom"/>
</dbReference>
<accession>A0A833HRK2</accession>